<protein>
    <submittedName>
        <fullName evidence="2">Iron complex transport system substrate-binding protein</fullName>
    </submittedName>
</protein>
<dbReference type="Proteomes" id="UP000295391">
    <property type="component" value="Unassembled WGS sequence"/>
</dbReference>
<dbReference type="PANTHER" id="PTHR30535:SF7">
    <property type="entry name" value="IRON(III) DICITRATE-BINDING PROTEIN"/>
    <property type="match status" value="1"/>
</dbReference>
<sequence length="317" mass="35050">MIEMNLKTIITSTLVATFLVTPAFAHEIQYESCGVPIDIKEVPSRAITLNQQATEVMLALGLEDLMGATAYLEDEILPQWQEAYNKVPVIAEKYPAKEVVLIEEPDFLFAGFASAFAEKNVGTQQEWNERGVATYLVDASCDQYNPKNVPVTTAPILKDIEVIGKIFDVEDRAASLIEETKARIEKVQTLNPGAGRTAFFYDSDDDPVYTAGCCGGPALLMRILGLNSITEDIEGRWVNVGWEHVVQHDPELIVINDAVWSTAAEKIEKLKNDPVLSDLDAVKNERFLIIPFSQTVLGMRFTDGVENLAQQIAGLDQ</sequence>
<dbReference type="Gene3D" id="3.40.50.1980">
    <property type="entry name" value="Nitrogenase molybdenum iron protein domain"/>
    <property type="match status" value="2"/>
</dbReference>
<dbReference type="PROSITE" id="PS50983">
    <property type="entry name" value="FE_B12_PBP"/>
    <property type="match status" value="1"/>
</dbReference>
<dbReference type="EMBL" id="SNYR01000001">
    <property type="protein sequence ID" value="TDQ67135.1"/>
    <property type="molecule type" value="Genomic_DNA"/>
</dbReference>
<feature type="domain" description="Fe/B12 periplasmic-binding" evidence="1">
    <location>
        <begin position="45"/>
        <end position="317"/>
    </location>
</feature>
<dbReference type="Pfam" id="PF01497">
    <property type="entry name" value="Peripla_BP_2"/>
    <property type="match status" value="1"/>
</dbReference>
<keyword evidence="3" id="KW-1185">Reference proteome</keyword>
<gene>
    <name evidence="2" type="ORF">ATL17_1142</name>
</gene>
<evidence type="ECO:0000259" key="1">
    <source>
        <dbReference type="PROSITE" id="PS50983"/>
    </source>
</evidence>
<dbReference type="RefSeq" id="WP_208111117.1">
    <property type="nucleotide sequence ID" value="NZ_SNYR01000001.1"/>
</dbReference>
<evidence type="ECO:0000313" key="2">
    <source>
        <dbReference type="EMBL" id="TDQ67135.1"/>
    </source>
</evidence>
<proteinExistence type="predicted"/>
<dbReference type="SUPFAM" id="SSF53807">
    <property type="entry name" value="Helical backbone' metal receptor"/>
    <property type="match status" value="1"/>
</dbReference>
<dbReference type="InterPro" id="IPR002491">
    <property type="entry name" value="ABC_transptr_periplasmic_BD"/>
</dbReference>
<evidence type="ECO:0000313" key="3">
    <source>
        <dbReference type="Proteomes" id="UP000295391"/>
    </source>
</evidence>
<name>A0A4R6W2D1_9HYPH</name>
<organism evidence="2 3">
    <name type="scientific">Maritalea mobilis</name>
    <dbReference type="NCBI Taxonomy" id="483324"/>
    <lineage>
        <taxon>Bacteria</taxon>
        <taxon>Pseudomonadati</taxon>
        <taxon>Pseudomonadota</taxon>
        <taxon>Alphaproteobacteria</taxon>
        <taxon>Hyphomicrobiales</taxon>
        <taxon>Devosiaceae</taxon>
        <taxon>Maritalea</taxon>
    </lineage>
</organism>
<dbReference type="InterPro" id="IPR050902">
    <property type="entry name" value="ABC_Transporter_SBP"/>
</dbReference>
<dbReference type="AlphaFoldDB" id="A0A4R6W2D1"/>
<reference evidence="2 3" key="1">
    <citation type="submission" date="2019-03" db="EMBL/GenBank/DDBJ databases">
        <title>Genomic Encyclopedia of Type Strains, Phase III (KMG-III): the genomes of soil and plant-associated and newly described type strains.</title>
        <authorList>
            <person name="Whitman W."/>
        </authorList>
    </citation>
    <scope>NUCLEOTIDE SEQUENCE [LARGE SCALE GENOMIC DNA]</scope>
    <source>
        <strain evidence="2 3">CGMCC 1.7002</strain>
    </source>
</reference>
<comment type="caution">
    <text evidence="2">The sequence shown here is derived from an EMBL/GenBank/DDBJ whole genome shotgun (WGS) entry which is preliminary data.</text>
</comment>
<dbReference type="PANTHER" id="PTHR30535">
    <property type="entry name" value="VITAMIN B12-BINDING PROTEIN"/>
    <property type="match status" value="1"/>
</dbReference>
<accession>A0A4R6W2D1</accession>